<feature type="domain" description="Histidine kinase" evidence="20">
    <location>
        <begin position="461"/>
        <end position="689"/>
    </location>
</feature>
<keyword evidence="10" id="KW-0418">Kinase</keyword>
<evidence type="ECO:0000256" key="19">
    <source>
        <dbReference type="SAM" id="Phobius"/>
    </source>
</evidence>
<evidence type="ECO:0000256" key="11">
    <source>
        <dbReference type="ARBA" id="ARBA00022840"/>
    </source>
</evidence>
<keyword evidence="18" id="KW-0175">Coiled coil</keyword>
<dbReference type="SMART" id="SM00388">
    <property type="entry name" value="HisKA"/>
    <property type="match status" value="1"/>
</dbReference>
<dbReference type="EC" id="2.7.13.3" evidence="4"/>
<dbReference type="InterPro" id="IPR003660">
    <property type="entry name" value="HAMP_dom"/>
</dbReference>
<dbReference type="Proteomes" id="UP000184550">
    <property type="component" value="Unassembled WGS sequence"/>
</dbReference>
<dbReference type="PROSITE" id="PS50109">
    <property type="entry name" value="HIS_KIN"/>
    <property type="match status" value="1"/>
</dbReference>
<dbReference type="FunFam" id="3.30.565.10:FF:000010">
    <property type="entry name" value="Sensor histidine kinase RcsC"/>
    <property type="match status" value="1"/>
</dbReference>
<keyword evidence="8 19" id="KW-0812">Transmembrane</keyword>
<dbReference type="SUPFAM" id="SSF158472">
    <property type="entry name" value="HAMP domain-like"/>
    <property type="match status" value="1"/>
</dbReference>
<organism evidence="23 24">
    <name type="scientific">Planktothrix serta PCC 8927</name>
    <dbReference type="NCBI Taxonomy" id="671068"/>
    <lineage>
        <taxon>Bacteria</taxon>
        <taxon>Bacillati</taxon>
        <taxon>Cyanobacteriota</taxon>
        <taxon>Cyanophyceae</taxon>
        <taxon>Oscillatoriophycideae</taxon>
        <taxon>Oscillatoriales</taxon>
        <taxon>Microcoleaceae</taxon>
        <taxon>Planktothrix</taxon>
    </lineage>
</organism>
<dbReference type="Pfam" id="PF00072">
    <property type="entry name" value="Response_reg"/>
    <property type="match status" value="1"/>
</dbReference>
<proteinExistence type="inferred from homology"/>
<keyword evidence="14 19" id="KW-0472">Membrane</keyword>
<dbReference type="SMART" id="SM00304">
    <property type="entry name" value="HAMP"/>
    <property type="match status" value="1"/>
</dbReference>
<comment type="similarity">
    <text evidence="3">In the N-terminal section; belongs to the phytochrome family.</text>
</comment>
<keyword evidence="9" id="KW-0547">Nucleotide-binding</keyword>
<evidence type="ECO:0000256" key="3">
    <source>
        <dbReference type="ARBA" id="ARBA00006402"/>
    </source>
</evidence>
<evidence type="ECO:0000256" key="16">
    <source>
        <dbReference type="ARBA" id="ARBA00074306"/>
    </source>
</evidence>
<keyword evidence="6 17" id="KW-0597">Phosphoprotein</keyword>
<dbReference type="PRINTS" id="PR00344">
    <property type="entry name" value="BCTRLSENSOR"/>
</dbReference>
<feature type="coiled-coil region" evidence="18">
    <location>
        <begin position="413"/>
        <end position="447"/>
    </location>
</feature>
<evidence type="ECO:0000256" key="5">
    <source>
        <dbReference type="ARBA" id="ARBA00022475"/>
    </source>
</evidence>
<feature type="domain" description="Response regulatory" evidence="21">
    <location>
        <begin position="715"/>
        <end position="831"/>
    </location>
</feature>
<dbReference type="SUPFAM" id="SSF47384">
    <property type="entry name" value="Homodimeric domain of signal transducing histidine kinase"/>
    <property type="match status" value="1"/>
</dbReference>
<reference evidence="23" key="1">
    <citation type="submission" date="2019-10" db="EMBL/GenBank/DDBJ databases">
        <authorList>
            <consortium name="Genoscope - CEA"/>
            <person name="William W."/>
        </authorList>
    </citation>
    <scope>NUCLEOTIDE SEQUENCE [LARGE SCALE GENOMIC DNA]</scope>
    <source>
        <strain evidence="23">BBR_PRJEB10992</strain>
    </source>
</reference>
<dbReference type="EMBL" id="CZCU02000144">
    <property type="protein sequence ID" value="VXD20078.1"/>
    <property type="molecule type" value="Genomic_DNA"/>
</dbReference>
<comment type="catalytic activity">
    <reaction evidence="1">
        <text>ATP + protein L-histidine = ADP + protein N-phospho-L-histidine.</text>
        <dbReference type="EC" id="2.7.13.3"/>
    </reaction>
</comment>
<evidence type="ECO:0000259" key="20">
    <source>
        <dbReference type="PROSITE" id="PS50109"/>
    </source>
</evidence>
<dbReference type="Pfam" id="PF02518">
    <property type="entry name" value="HATPase_c"/>
    <property type="match status" value="1"/>
</dbReference>
<evidence type="ECO:0000256" key="9">
    <source>
        <dbReference type="ARBA" id="ARBA00022741"/>
    </source>
</evidence>
<dbReference type="CDD" id="cd00082">
    <property type="entry name" value="HisKA"/>
    <property type="match status" value="1"/>
</dbReference>
<keyword evidence="11" id="KW-0067">ATP-binding</keyword>
<dbReference type="SUPFAM" id="SSF52172">
    <property type="entry name" value="CheY-like"/>
    <property type="match status" value="1"/>
</dbReference>
<dbReference type="GO" id="GO:0005886">
    <property type="term" value="C:plasma membrane"/>
    <property type="evidence" value="ECO:0007669"/>
    <property type="project" value="UniProtKB-SubCell"/>
</dbReference>
<dbReference type="InterPro" id="IPR036890">
    <property type="entry name" value="HATPase_C_sf"/>
</dbReference>
<dbReference type="InterPro" id="IPR004358">
    <property type="entry name" value="Sig_transdc_His_kin-like_C"/>
</dbReference>
<evidence type="ECO:0000256" key="12">
    <source>
        <dbReference type="ARBA" id="ARBA00022989"/>
    </source>
</evidence>
<evidence type="ECO:0000256" key="13">
    <source>
        <dbReference type="ARBA" id="ARBA00023012"/>
    </source>
</evidence>
<evidence type="ECO:0000256" key="18">
    <source>
        <dbReference type="SAM" id="Coils"/>
    </source>
</evidence>
<dbReference type="InterPro" id="IPR036097">
    <property type="entry name" value="HisK_dim/P_sf"/>
</dbReference>
<comment type="subcellular location">
    <subcellularLocation>
        <location evidence="2">Cell membrane</location>
        <topology evidence="2">Multi-pass membrane protein</topology>
    </subcellularLocation>
</comment>
<dbReference type="PROSITE" id="PS50885">
    <property type="entry name" value="HAMP"/>
    <property type="match status" value="1"/>
</dbReference>
<dbReference type="SMART" id="SM00387">
    <property type="entry name" value="HATPase_c"/>
    <property type="match status" value="1"/>
</dbReference>
<evidence type="ECO:0000256" key="7">
    <source>
        <dbReference type="ARBA" id="ARBA00022679"/>
    </source>
</evidence>
<dbReference type="OrthoDB" id="567946at2"/>
<evidence type="ECO:0000256" key="1">
    <source>
        <dbReference type="ARBA" id="ARBA00000085"/>
    </source>
</evidence>
<evidence type="ECO:0000256" key="6">
    <source>
        <dbReference type="ARBA" id="ARBA00022553"/>
    </source>
</evidence>
<dbReference type="AlphaFoldDB" id="A0A7Z9E0N3"/>
<dbReference type="Gene3D" id="3.30.565.10">
    <property type="entry name" value="Histidine kinase-like ATPase, C-terminal domain"/>
    <property type="match status" value="1"/>
</dbReference>
<dbReference type="GO" id="GO:0000155">
    <property type="term" value="F:phosphorelay sensor kinase activity"/>
    <property type="evidence" value="ECO:0007669"/>
    <property type="project" value="InterPro"/>
</dbReference>
<keyword evidence="15" id="KW-0131">Cell cycle</keyword>
<feature type="modified residue" description="4-aspartylphosphate" evidence="17">
    <location>
        <position position="764"/>
    </location>
</feature>
<dbReference type="Gene3D" id="3.40.50.2300">
    <property type="match status" value="1"/>
</dbReference>
<keyword evidence="7" id="KW-0808">Transferase</keyword>
<evidence type="ECO:0000259" key="22">
    <source>
        <dbReference type="PROSITE" id="PS50885"/>
    </source>
</evidence>
<evidence type="ECO:0000256" key="14">
    <source>
        <dbReference type="ARBA" id="ARBA00023136"/>
    </source>
</evidence>
<dbReference type="PANTHER" id="PTHR45339:SF1">
    <property type="entry name" value="HYBRID SIGNAL TRANSDUCTION HISTIDINE KINASE J"/>
    <property type="match status" value="1"/>
</dbReference>
<evidence type="ECO:0000256" key="10">
    <source>
        <dbReference type="ARBA" id="ARBA00022777"/>
    </source>
</evidence>
<dbReference type="InterPro" id="IPR005467">
    <property type="entry name" value="His_kinase_dom"/>
</dbReference>
<feature type="transmembrane region" description="Helical" evidence="19">
    <location>
        <begin position="20"/>
        <end position="41"/>
    </location>
</feature>
<comment type="caution">
    <text evidence="23">The sequence shown here is derived from an EMBL/GenBank/DDBJ whole genome shotgun (WGS) entry which is preliminary data.</text>
</comment>
<dbReference type="InterPro" id="IPR033479">
    <property type="entry name" value="dCache_1"/>
</dbReference>
<keyword evidence="13" id="KW-0902">Two-component regulatory system</keyword>
<evidence type="ECO:0000256" key="17">
    <source>
        <dbReference type="PROSITE-ProRule" id="PRU00169"/>
    </source>
</evidence>
<dbReference type="CDD" id="cd06225">
    <property type="entry name" value="HAMP"/>
    <property type="match status" value="1"/>
</dbReference>
<keyword evidence="24" id="KW-1185">Reference proteome</keyword>
<sequence>MNCFNSVIRHLSGKVRLRTVLIIPFLVQILVAVGLTGYLSYRNGQQAINDLVAQLQQEIANRIKERLDNYLVRPYFLNQINVEAIEMGLLDLNNPEDLERRFFKQIQLVKSVQGIYFANPQGGIILVHHSPSQGFLTLITEDFPKRAIYKLDKNGNRTERIGTDLYDAKVRPWYQKAMRAYQTEWSDIYTFSRGDVGITLITNIYDENRNLQGFIAVDLLLELISDFLQNIKISPATQAFIVDASGQLVATSTGEKPYIELGENQFRKPLKSLESSNKLTQLTVRKLLQTFDEFNKIQKLQQLEFNWDGQKYFVQVLPYKDNYDLNWFVVVVIPESDFMEQIQENNRTTILLCLGALGLATILGIMTSRWVTKPIFELSQAADELSQGNWGTPVECKPIYELRTLAQAFNQMRIQLKESYKKLEEYSKSLEQKVAERTHELEEAKQAADVANHAKSAFLANMSHELRTPLNAILGFSQLLSRNPIFSEASQELKIINRSGEHLLELINDILDLSKIEAGKLILNQQNFDFYQFLDGLEAMLKIRATSKGLQFIIQYSNQVPPYIISDEKRLRQVLINLLENAIKFTETGRVILRVKTSPFLEDQTVETPNSKLYLSFEVEDTGMGIKPEEIKDLFNVFVQTESGKKSQQGSGLGLAISQKIVQILGGNITVNSRLGQGSLFQFTILTTPGEYSETLQQQTWGKVIGLLPNQPAYKILVVDEILENRLLVRQLLNSIGFEVFEAENGLEAIQVWEQYQPDLIWMDMRMPVMDGYTATRQIKARPQGKNTVIIALTASTLQDKEHIIFEAGCDDIMRKPFKEAELFGKIAQYLGIQYIYENENSQSSSSVNLGQSLTPETFKEMPLAWVEQLHQMALSGDGNRINQLIQQIPDSQVELAENLKILVDECRLDIIIDITKLVIQSP</sequence>
<dbReference type="InterPro" id="IPR011006">
    <property type="entry name" value="CheY-like_superfamily"/>
</dbReference>
<dbReference type="Gene3D" id="6.10.340.10">
    <property type="match status" value="1"/>
</dbReference>
<dbReference type="InterPro" id="IPR001789">
    <property type="entry name" value="Sig_transdc_resp-reg_receiver"/>
</dbReference>
<dbReference type="Gene3D" id="3.30.450.20">
    <property type="entry name" value="PAS domain"/>
    <property type="match status" value="1"/>
</dbReference>
<dbReference type="FunFam" id="1.10.287.130:FF:000038">
    <property type="entry name" value="Sensory transduction histidine kinase"/>
    <property type="match status" value="1"/>
</dbReference>
<dbReference type="SUPFAM" id="SSF55874">
    <property type="entry name" value="ATPase domain of HSP90 chaperone/DNA topoisomerase II/histidine kinase"/>
    <property type="match status" value="1"/>
</dbReference>
<dbReference type="Pfam" id="PF00672">
    <property type="entry name" value="HAMP"/>
    <property type="match status" value="1"/>
</dbReference>
<evidence type="ECO:0000259" key="21">
    <source>
        <dbReference type="PROSITE" id="PS50110"/>
    </source>
</evidence>
<dbReference type="InterPro" id="IPR003594">
    <property type="entry name" value="HATPase_dom"/>
</dbReference>
<evidence type="ECO:0000256" key="8">
    <source>
        <dbReference type="ARBA" id="ARBA00022692"/>
    </source>
</evidence>
<protein>
    <recommendedName>
        <fullName evidence="16">Circadian input-output histidine kinase CikA</fullName>
        <ecNumber evidence="4">2.7.13.3</ecNumber>
    </recommendedName>
</protein>
<evidence type="ECO:0000256" key="15">
    <source>
        <dbReference type="ARBA" id="ARBA00023306"/>
    </source>
</evidence>
<evidence type="ECO:0000313" key="23">
    <source>
        <dbReference type="EMBL" id="VXD20078.1"/>
    </source>
</evidence>
<dbReference type="SMART" id="SM00448">
    <property type="entry name" value="REC"/>
    <property type="match status" value="1"/>
</dbReference>
<dbReference type="CDD" id="cd12913">
    <property type="entry name" value="PDC1_MCP_like"/>
    <property type="match status" value="1"/>
</dbReference>
<dbReference type="InterPro" id="IPR003661">
    <property type="entry name" value="HisK_dim/P_dom"/>
</dbReference>
<keyword evidence="12 19" id="KW-1133">Transmembrane helix</keyword>
<name>A0A7Z9E0N3_9CYAN</name>
<dbReference type="CDD" id="cd16922">
    <property type="entry name" value="HATPase_EvgS-ArcB-TorS-like"/>
    <property type="match status" value="1"/>
</dbReference>
<keyword evidence="5" id="KW-1003">Cell membrane</keyword>
<dbReference type="PANTHER" id="PTHR45339">
    <property type="entry name" value="HYBRID SIGNAL TRANSDUCTION HISTIDINE KINASE J"/>
    <property type="match status" value="1"/>
</dbReference>
<feature type="transmembrane region" description="Helical" evidence="19">
    <location>
        <begin position="349"/>
        <end position="371"/>
    </location>
</feature>
<dbReference type="Pfam" id="PF02743">
    <property type="entry name" value="dCache_1"/>
    <property type="match status" value="1"/>
</dbReference>
<gene>
    <name evidence="23" type="ORF">PL8927_680020</name>
</gene>
<dbReference type="CDD" id="cd17546">
    <property type="entry name" value="REC_hyHK_CKI1_RcsC-like"/>
    <property type="match status" value="1"/>
</dbReference>
<dbReference type="Gene3D" id="1.10.287.130">
    <property type="match status" value="1"/>
</dbReference>
<accession>A0A7Z9E0N3</accession>
<evidence type="ECO:0000256" key="4">
    <source>
        <dbReference type="ARBA" id="ARBA00012438"/>
    </source>
</evidence>
<dbReference type="PROSITE" id="PS50110">
    <property type="entry name" value="RESPONSE_REGULATORY"/>
    <property type="match status" value="1"/>
</dbReference>
<evidence type="ECO:0000256" key="2">
    <source>
        <dbReference type="ARBA" id="ARBA00004651"/>
    </source>
</evidence>
<dbReference type="Pfam" id="PF00512">
    <property type="entry name" value="HisKA"/>
    <property type="match status" value="1"/>
</dbReference>
<feature type="domain" description="HAMP" evidence="22">
    <location>
        <begin position="369"/>
        <end position="421"/>
    </location>
</feature>
<dbReference type="GO" id="GO:0005524">
    <property type="term" value="F:ATP binding"/>
    <property type="evidence" value="ECO:0007669"/>
    <property type="project" value="UniProtKB-KW"/>
</dbReference>
<evidence type="ECO:0000313" key="24">
    <source>
        <dbReference type="Proteomes" id="UP000184550"/>
    </source>
</evidence>